<name>A0A351U4U5_9BACT</name>
<dbReference type="SUPFAM" id="SSF46929">
    <property type="entry name" value="DNA helicase RuvA subunit, C-terminal domain"/>
    <property type="match status" value="1"/>
</dbReference>
<reference evidence="8" key="2">
    <citation type="submission" date="2020-01" db="EMBL/GenBank/DDBJ databases">
        <authorList>
            <person name="Campanaro S."/>
        </authorList>
    </citation>
    <scope>NUCLEOTIDE SEQUENCE</scope>
    <source>
        <strain evidence="8">AS06rmzACSIP_7</strain>
    </source>
</reference>
<evidence type="ECO:0000313" key="8">
    <source>
        <dbReference type="EMBL" id="NLW34219.1"/>
    </source>
</evidence>
<dbReference type="Proteomes" id="UP000777265">
    <property type="component" value="Unassembled WGS sequence"/>
</dbReference>
<protein>
    <recommendedName>
        <fullName evidence="6">Holliday junction branch migration complex subunit RuvA</fullName>
    </recommendedName>
</protein>
<feature type="domain" description="Helix-hairpin-helix DNA-binding motif class 1" evidence="7">
    <location>
        <begin position="73"/>
        <end position="92"/>
    </location>
</feature>
<proteinExistence type="inferred from homology"/>
<dbReference type="GO" id="GO:0048476">
    <property type="term" value="C:Holliday junction resolvase complex"/>
    <property type="evidence" value="ECO:0007669"/>
    <property type="project" value="UniProtKB-UniRule"/>
</dbReference>
<dbReference type="InterPro" id="IPR000085">
    <property type="entry name" value="RuvA"/>
</dbReference>
<dbReference type="AlphaFoldDB" id="A0A351U4U5"/>
<comment type="domain">
    <text evidence="6">Has three domains with a flexible linker between the domains II and III and assumes an 'L' shape. Domain III is highly mobile and contacts RuvB.</text>
</comment>
<dbReference type="GO" id="GO:0006281">
    <property type="term" value="P:DNA repair"/>
    <property type="evidence" value="ECO:0007669"/>
    <property type="project" value="UniProtKB-UniRule"/>
</dbReference>
<dbReference type="InterPro" id="IPR013849">
    <property type="entry name" value="DNA_helicase_Holl-junc_RuvA_I"/>
</dbReference>
<keyword evidence="2 6" id="KW-0227">DNA damage</keyword>
<dbReference type="GO" id="GO:0009378">
    <property type="term" value="F:four-way junction helicase activity"/>
    <property type="evidence" value="ECO:0007669"/>
    <property type="project" value="InterPro"/>
</dbReference>
<comment type="function">
    <text evidence="6">The RuvA-RuvB-RuvC complex processes Holliday junction (HJ) DNA during genetic recombination and DNA repair, while the RuvA-RuvB complex plays an important role in the rescue of blocked DNA replication forks via replication fork reversal (RFR). RuvA specifically binds to HJ cruciform DNA, conferring on it an open structure. The RuvB hexamer acts as an ATP-dependent pump, pulling dsDNA into and through the RuvAB complex. HJ branch migration allows RuvC to scan DNA until it finds its consensus sequence, where it cleaves and resolves the cruciform DNA.</text>
</comment>
<dbReference type="HAMAP" id="MF_00031">
    <property type="entry name" value="DNA_HJ_migration_RuvA"/>
    <property type="match status" value="1"/>
</dbReference>
<dbReference type="GO" id="GO:0005524">
    <property type="term" value="F:ATP binding"/>
    <property type="evidence" value="ECO:0007669"/>
    <property type="project" value="InterPro"/>
</dbReference>
<dbReference type="Pfam" id="PF01330">
    <property type="entry name" value="RuvA_N"/>
    <property type="match status" value="1"/>
</dbReference>
<feature type="domain" description="Helix-hairpin-helix DNA-binding motif class 1" evidence="7">
    <location>
        <begin position="108"/>
        <end position="127"/>
    </location>
</feature>
<reference evidence="8" key="1">
    <citation type="journal article" date="2020" name="Biotechnol. Biofuels">
        <title>New insights from the biogas microbiome by comprehensive genome-resolved metagenomics of nearly 1600 species originating from multiple anaerobic digesters.</title>
        <authorList>
            <person name="Campanaro S."/>
            <person name="Treu L."/>
            <person name="Rodriguez-R L.M."/>
            <person name="Kovalovszki A."/>
            <person name="Ziels R.M."/>
            <person name="Maus I."/>
            <person name="Zhu X."/>
            <person name="Kougias P.G."/>
            <person name="Basile A."/>
            <person name="Luo G."/>
            <person name="Schluter A."/>
            <person name="Konstantinidis K.T."/>
            <person name="Angelidaki I."/>
        </authorList>
    </citation>
    <scope>NUCLEOTIDE SEQUENCE</scope>
    <source>
        <strain evidence="8">AS06rmzACSIP_7</strain>
    </source>
</reference>
<evidence type="ECO:0000256" key="1">
    <source>
        <dbReference type="ARBA" id="ARBA00022490"/>
    </source>
</evidence>
<dbReference type="GO" id="GO:0006310">
    <property type="term" value="P:DNA recombination"/>
    <property type="evidence" value="ECO:0007669"/>
    <property type="project" value="UniProtKB-UniRule"/>
</dbReference>
<keyword evidence="4 6" id="KW-0233">DNA recombination</keyword>
<keyword evidence="3 6" id="KW-0238">DNA-binding</keyword>
<comment type="caution">
    <text evidence="6">Lacks conserved residue(s) required for the propagation of feature annotation.</text>
</comment>
<evidence type="ECO:0000256" key="2">
    <source>
        <dbReference type="ARBA" id="ARBA00022763"/>
    </source>
</evidence>
<dbReference type="Gene3D" id="1.10.8.10">
    <property type="entry name" value="DNA helicase RuvA subunit, C-terminal domain"/>
    <property type="match status" value="1"/>
</dbReference>
<dbReference type="Pfam" id="PF14520">
    <property type="entry name" value="HHH_5"/>
    <property type="match status" value="1"/>
</dbReference>
<dbReference type="InterPro" id="IPR012340">
    <property type="entry name" value="NA-bd_OB-fold"/>
</dbReference>
<feature type="region of interest" description="Domain III" evidence="6">
    <location>
        <begin position="142"/>
        <end position="194"/>
    </location>
</feature>
<dbReference type="InterPro" id="IPR010994">
    <property type="entry name" value="RuvA_2-like"/>
</dbReference>
<feature type="region of interest" description="Domain I" evidence="6">
    <location>
        <begin position="1"/>
        <end position="64"/>
    </location>
</feature>
<keyword evidence="5 6" id="KW-0234">DNA repair</keyword>
<dbReference type="SUPFAM" id="SSF47781">
    <property type="entry name" value="RuvA domain 2-like"/>
    <property type="match status" value="1"/>
</dbReference>
<evidence type="ECO:0000259" key="7">
    <source>
        <dbReference type="SMART" id="SM00278"/>
    </source>
</evidence>
<accession>A0A351U4U5</accession>
<dbReference type="EMBL" id="JAAYEE010000032">
    <property type="protein sequence ID" value="NLW34219.1"/>
    <property type="molecule type" value="Genomic_DNA"/>
</dbReference>
<dbReference type="GO" id="GO:0009379">
    <property type="term" value="C:Holliday junction helicase complex"/>
    <property type="evidence" value="ECO:0007669"/>
    <property type="project" value="InterPro"/>
</dbReference>
<dbReference type="STRING" id="909663.GCA_000512235_02464"/>
<evidence type="ECO:0000256" key="4">
    <source>
        <dbReference type="ARBA" id="ARBA00023172"/>
    </source>
</evidence>
<dbReference type="CDD" id="cd14332">
    <property type="entry name" value="UBA_RuvA_C"/>
    <property type="match status" value="1"/>
</dbReference>
<comment type="similarity">
    <text evidence="6">Belongs to the RuvA family.</text>
</comment>
<sequence>MIESLHGKLFEKTIEGIIVDTHGVGYGLKVPLSTYYALPGNGQNVTLYVYTHIKEDSIQLFGFKTREEKGVFQRLLKIRGVGPKLSLNILSYLPISDLSSALEGIDFETLVAIPGVGKKMAERILFEVKGMIDIKPKEVEGSEADPTGEAKSALVNLGFPPSRTDNLVREVWNEDKTVTLETLIKKSLKRLTSL</sequence>
<dbReference type="InterPro" id="IPR011114">
    <property type="entry name" value="RuvA_C"/>
</dbReference>
<dbReference type="SMART" id="SM00278">
    <property type="entry name" value="HhH1"/>
    <property type="match status" value="2"/>
</dbReference>
<dbReference type="InterPro" id="IPR003583">
    <property type="entry name" value="Hlx-hairpin-Hlx_DNA-bd_motif"/>
</dbReference>
<evidence type="ECO:0000256" key="6">
    <source>
        <dbReference type="HAMAP-Rule" id="MF_00031"/>
    </source>
</evidence>
<evidence type="ECO:0000313" key="9">
    <source>
        <dbReference type="Proteomes" id="UP000777265"/>
    </source>
</evidence>
<comment type="subcellular location">
    <subcellularLocation>
        <location evidence="6">Cytoplasm</location>
    </subcellularLocation>
</comment>
<keyword evidence="1 6" id="KW-0963">Cytoplasm</keyword>
<organism evidence="8 9">
    <name type="scientific">Syntrophorhabdus aromaticivorans</name>
    <dbReference type="NCBI Taxonomy" id="328301"/>
    <lineage>
        <taxon>Bacteria</taxon>
        <taxon>Pseudomonadati</taxon>
        <taxon>Thermodesulfobacteriota</taxon>
        <taxon>Syntrophorhabdia</taxon>
        <taxon>Syntrophorhabdales</taxon>
        <taxon>Syntrophorhabdaceae</taxon>
        <taxon>Syntrophorhabdus</taxon>
    </lineage>
</organism>
<dbReference type="SUPFAM" id="SSF50249">
    <property type="entry name" value="Nucleic acid-binding proteins"/>
    <property type="match status" value="1"/>
</dbReference>
<evidence type="ECO:0000256" key="3">
    <source>
        <dbReference type="ARBA" id="ARBA00023125"/>
    </source>
</evidence>
<dbReference type="Gene3D" id="1.10.150.20">
    <property type="entry name" value="5' to 3' exonuclease, C-terminal subdomain"/>
    <property type="match status" value="1"/>
</dbReference>
<dbReference type="NCBIfam" id="TIGR00084">
    <property type="entry name" value="ruvA"/>
    <property type="match status" value="1"/>
</dbReference>
<dbReference type="GO" id="GO:0005737">
    <property type="term" value="C:cytoplasm"/>
    <property type="evidence" value="ECO:0007669"/>
    <property type="project" value="UniProtKB-SubCell"/>
</dbReference>
<gene>
    <name evidence="6 8" type="primary">ruvA</name>
    <name evidence="8" type="ORF">GXY80_01885</name>
</gene>
<dbReference type="Gene3D" id="2.40.50.140">
    <property type="entry name" value="Nucleic acid-binding proteins"/>
    <property type="match status" value="1"/>
</dbReference>
<dbReference type="GO" id="GO:0000400">
    <property type="term" value="F:four-way junction DNA binding"/>
    <property type="evidence" value="ECO:0007669"/>
    <property type="project" value="UniProtKB-UniRule"/>
</dbReference>
<dbReference type="InterPro" id="IPR036267">
    <property type="entry name" value="RuvA_C_sf"/>
</dbReference>
<evidence type="ECO:0000256" key="5">
    <source>
        <dbReference type="ARBA" id="ARBA00023204"/>
    </source>
</evidence>
<comment type="caution">
    <text evidence="8">The sequence shown here is derived from an EMBL/GenBank/DDBJ whole genome shotgun (WGS) entry which is preliminary data.</text>
</comment>
<comment type="subunit">
    <text evidence="6">Homotetramer. Forms an RuvA(8)-RuvB(12)-Holliday junction (HJ) complex. HJ DNA is sandwiched between 2 RuvA tetramers; dsDNA enters through RuvA and exits via RuvB. An RuvB hexamer assembles on each DNA strand where it exits the tetramer. Each RuvB hexamer is contacted by two RuvA subunits (via domain III) on 2 adjacent RuvB subunits; this complex drives branch migration. In the full resolvosome a probable DNA-RuvA(4)-RuvB(12)-RuvC(2) complex forms which resolves the HJ.</text>
</comment>
<dbReference type="Pfam" id="PF07499">
    <property type="entry name" value="RuvA_C"/>
    <property type="match status" value="1"/>
</dbReference>